<dbReference type="OrthoDB" id="6598372at2759"/>
<dbReference type="InterPro" id="IPR012858">
    <property type="entry name" value="DC_STAMP-like"/>
</dbReference>
<dbReference type="PANTHER" id="PTHR21041">
    <property type="entry name" value="DENDRITIC CELL-SPECIFIC TRANSMEMBRANE PROTEIN"/>
    <property type="match status" value="1"/>
</dbReference>
<keyword evidence="3 5" id="KW-1133">Transmembrane helix</keyword>
<evidence type="ECO:0000313" key="9">
    <source>
        <dbReference type="WBParaSite" id="TASK_0000660801-mRNA-1"/>
    </source>
</evidence>
<evidence type="ECO:0000256" key="2">
    <source>
        <dbReference type="ARBA" id="ARBA00022692"/>
    </source>
</evidence>
<keyword evidence="8" id="KW-1185">Reference proteome</keyword>
<reference evidence="9" key="1">
    <citation type="submission" date="2016-04" db="UniProtKB">
        <authorList>
            <consortium name="WormBaseParasite"/>
        </authorList>
    </citation>
    <scope>IDENTIFICATION</scope>
</reference>
<feature type="transmembrane region" description="Helical" evidence="5">
    <location>
        <begin position="601"/>
        <end position="621"/>
    </location>
</feature>
<dbReference type="STRING" id="60517.A0A0R3W8D1"/>
<dbReference type="InterPro" id="IPR051856">
    <property type="entry name" value="CSR-E3_Ligase_Protein"/>
</dbReference>
<reference evidence="7 8" key="2">
    <citation type="submission" date="2018-11" db="EMBL/GenBank/DDBJ databases">
        <authorList>
            <consortium name="Pathogen Informatics"/>
        </authorList>
    </citation>
    <scope>NUCLEOTIDE SEQUENCE [LARGE SCALE GENOMIC DNA]</scope>
</reference>
<comment type="subcellular location">
    <subcellularLocation>
        <location evidence="1">Membrane</location>
        <topology evidence="1">Multi-pass membrane protein</topology>
    </subcellularLocation>
</comment>
<feature type="transmembrane region" description="Helical" evidence="5">
    <location>
        <begin position="210"/>
        <end position="229"/>
    </location>
</feature>
<sequence>MSDTRINGPRKKIVFQEPQWLGRFEKVSDALLSEEPEDDAETPSLSKRLSFAYLCNFKGNQANNIVYARNEPLSKRIKSDNGTLISAVTNSNKSKPTRIFKSMDKNTFNSLEKPMNADMCGSRLKLKPENKRLEEKADGALLQQFETQREIVEIVLRLQKPSCCARLLSRLQNLCNRTCCKYTTRIYLKKPLSWYSATSRLDAGTLLRENYLGITAGITIGFISFPFFSTTFAHLPHMAALAACYMMMFTVFGIAFSSDFRCVLLITLPYLAASRTRWLLMLIATTLATTGPALNFMHNSGNFRNAIACVLGQVGANVELIGKVTRAPLKIIMKQLSGFIDSINSRLFAARMTLRKLKEVIYMASKILNQKSDWIRAMVEACGDEIAMKNQCLAFFNTLYFNCAASMKSMSFLCNLVRMFADQACNGVSKLNDICVRESNRLHLEMTNMAPVTEEQLHDSEASILRFLGHENISFEVGEEMTDISFGINVSSKAVVRTMIEERIDFLMNELNRFKRAMAWVVTTWTLFTMIQLIVQAALYRKKWLKKAFFDNDHITPQFVEQERKALEHGRPTAIPLTRSERMNYVTLTACRWSKTERNTVVGSLVFLIVGMITLVLIIFADYAMYQVVLTASPAFSAGFGVMQQTLEEGRHDQILDFGLSESERGVPEIRGNSTMSEIGRGFLNLANPLRDVAFNVDASICRPRPSEPDHKTTILIGLALILTLFSIIVQIYVLRLRHLILAWYYPDGANRRAVWLRTYIQNTRGLFYRLIHKLFNQKLAKNDVESSSCRLKRVDRYIFMHPQLARHFAMVGLKRIFCAHCTAPGNPKKKSEFQQNFTPCPRCGVHYCKLCQVDLGGICMYCNVPVYTLSNVVDFENWSSDEEYDYFYVKYFSRKKNDEFVVPLGTPSLEKTLPPKLFRRALQPFSSSMSNHYGMSQLSSPFTAEGCEDANEEMNAMLDR</sequence>
<accession>A0A0R3W8D1</accession>
<keyword evidence="4 5" id="KW-0472">Membrane</keyword>
<gene>
    <name evidence="7" type="ORF">TASK_LOCUS6609</name>
</gene>
<dbReference type="PANTHER" id="PTHR21041:SF9">
    <property type="entry name" value="DENDRITIC CELL-SPECIFIC TRANSMEMBRANE PROTEIN-LIKE DOMAIN-CONTAINING PROTEIN"/>
    <property type="match status" value="1"/>
</dbReference>
<protein>
    <submittedName>
        <fullName evidence="9">DC_STAMP domain-containing protein</fullName>
    </submittedName>
</protein>
<evidence type="ECO:0000313" key="7">
    <source>
        <dbReference type="EMBL" id="VDK37030.1"/>
    </source>
</evidence>
<evidence type="ECO:0000256" key="4">
    <source>
        <dbReference type="ARBA" id="ARBA00023136"/>
    </source>
</evidence>
<dbReference type="Proteomes" id="UP000282613">
    <property type="component" value="Unassembled WGS sequence"/>
</dbReference>
<keyword evidence="2 5" id="KW-0812">Transmembrane</keyword>
<dbReference type="AlphaFoldDB" id="A0A0R3W8D1"/>
<feature type="transmembrane region" description="Helical" evidence="5">
    <location>
        <begin position="278"/>
        <end position="297"/>
    </location>
</feature>
<dbReference type="Pfam" id="PF26039">
    <property type="entry name" value="Dcst2"/>
    <property type="match status" value="1"/>
</dbReference>
<evidence type="ECO:0000256" key="3">
    <source>
        <dbReference type="ARBA" id="ARBA00022989"/>
    </source>
</evidence>
<evidence type="ECO:0000259" key="6">
    <source>
        <dbReference type="Pfam" id="PF07782"/>
    </source>
</evidence>
<evidence type="ECO:0000313" key="8">
    <source>
        <dbReference type="Proteomes" id="UP000282613"/>
    </source>
</evidence>
<feature type="transmembrane region" description="Helical" evidence="5">
    <location>
        <begin position="235"/>
        <end position="257"/>
    </location>
</feature>
<proteinExistence type="predicted"/>
<dbReference type="EMBL" id="UYRS01018518">
    <property type="protein sequence ID" value="VDK37030.1"/>
    <property type="molecule type" value="Genomic_DNA"/>
</dbReference>
<dbReference type="WBParaSite" id="TASK_0000660801-mRNA-1">
    <property type="protein sequence ID" value="TASK_0000660801-mRNA-1"/>
    <property type="gene ID" value="TASK_0000660801"/>
</dbReference>
<evidence type="ECO:0000256" key="1">
    <source>
        <dbReference type="ARBA" id="ARBA00004141"/>
    </source>
</evidence>
<dbReference type="GO" id="GO:0016020">
    <property type="term" value="C:membrane"/>
    <property type="evidence" value="ECO:0007669"/>
    <property type="project" value="UniProtKB-SubCell"/>
</dbReference>
<feature type="transmembrane region" description="Helical" evidence="5">
    <location>
        <begin position="715"/>
        <end position="735"/>
    </location>
</feature>
<organism evidence="9">
    <name type="scientific">Taenia asiatica</name>
    <name type="common">Asian tapeworm</name>
    <dbReference type="NCBI Taxonomy" id="60517"/>
    <lineage>
        <taxon>Eukaryota</taxon>
        <taxon>Metazoa</taxon>
        <taxon>Spiralia</taxon>
        <taxon>Lophotrochozoa</taxon>
        <taxon>Platyhelminthes</taxon>
        <taxon>Cestoda</taxon>
        <taxon>Eucestoda</taxon>
        <taxon>Cyclophyllidea</taxon>
        <taxon>Taeniidae</taxon>
        <taxon>Taenia</taxon>
    </lineage>
</organism>
<evidence type="ECO:0000256" key="5">
    <source>
        <dbReference type="SAM" id="Phobius"/>
    </source>
</evidence>
<feature type="transmembrane region" description="Helical" evidence="5">
    <location>
        <begin position="517"/>
        <end position="540"/>
    </location>
</feature>
<dbReference type="Pfam" id="PF07782">
    <property type="entry name" value="DC_STAMP"/>
    <property type="match status" value="1"/>
</dbReference>
<name>A0A0R3W8D1_TAEAS</name>
<feature type="domain" description="Dendritic cell-specific transmembrane protein-like" evidence="6">
    <location>
        <begin position="550"/>
        <end position="758"/>
    </location>
</feature>